<accession>A0A0G1NHI7</accession>
<reference evidence="1 2" key="1">
    <citation type="journal article" date="2015" name="Nature">
        <title>rRNA introns, odd ribosomes, and small enigmatic genomes across a large radiation of phyla.</title>
        <authorList>
            <person name="Brown C.T."/>
            <person name="Hug L.A."/>
            <person name="Thomas B.C."/>
            <person name="Sharon I."/>
            <person name="Castelle C.J."/>
            <person name="Singh A."/>
            <person name="Wilkins M.J."/>
            <person name="Williams K.H."/>
            <person name="Banfield J.F."/>
        </authorList>
    </citation>
    <scope>NUCLEOTIDE SEQUENCE [LARGE SCALE GENOMIC DNA]</scope>
</reference>
<dbReference type="Proteomes" id="UP000034107">
    <property type="component" value="Unassembled WGS sequence"/>
</dbReference>
<evidence type="ECO:0000313" key="2">
    <source>
        <dbReference type="Proteomes" id="UP000034107"/>
    </source>
</evidence>
<name>A0A0G1NHI7_9BACT</name>
<protein>
    <submittedName>
        <fullName evidence="1">Uncharacterized protein</fullName>
    </submittedName>
</protein>
<gene>
    <name evidence="1" type="ORF">UX31_C0046G0006</name>
</gene>
<evidence type="ECO:0000313" key="1">
    <source>
        <dbReference type="EMBL" id="KKU19946.1"/>
    </source>
</evidence>
<sequence>MRYLESSNDVKIGGALFVAGWFKLDNLEDKEVARIAEPWLTTPINFEKVKNSITKLHVLLSSDDPYDCTEENKSVFIEKLSAEVLVENDKGHFTREKYEGILEEFLKIAS</sequence>
<organism evidence="1 2">
    <name type="scientific">Candidatus Nomurabacteria bacterium GW2011_GWA1_46_11</name>
    <dbReference type="NCBI Taxonomy" id="1618732"/>
    <lineage>
        <taxon>Bacteria</taxon>
        <taxon>Candidatus Nomuraibacteriota</taxon>
    </lineage>
</organism>
<dbReference type="AlphaFoldDB" id="A0A0G1NHI7"/>
<comment type="caution">
    <text evidence="1">The sequence shown here is derived from an EMBL/GenBank/DDBJ whole genome shotgun (WGS) entry which is preliminary data.</text>
</comment>
<dbReference type="InterPro" id="IPR029058">
    <property type="entry name" value="AB_hydrolase_fold"/>
</dbReference>
<proteinExistence type="predicted"/>
<dbReference type="Gene3D" id="3.40.50.1820">
    <property type="entry name" value="alpha/beta hydrolase"/>
    <property type="match status" value="1"/>
</dbReference>
<dbReference type="EMBL" id="LCLS01000046">
    <property type="protein sequence ID" value="KKU19946.1"/>
    <property type="molecule type" value="Genomic_DNA"/>
</dbReference>